<dbReference type="AlphaFoldDB" id="A0A427XTQ3"/>
<reference evidence="3 4" key="1">
    <citation type="submission" date="2018-11" db="EMBL/GenBank/DDBJ databases">
        <title>Genome sequence of Saitozyma podzolica DSM 27192.</title>
        <authorList>
            <person name="Aliyu H."/>
            <person name="Gorte O."/>
            <person name="Ochsenreither K."/>
        </authorList>
    </citation>
    <scope>NUCLEOTIDE SEQUENCE [LARGE SCALE GENOMIC DNA]</scope>
    <source>
        <strain evidence="3 4">DSM 27192</strain>
    </source>
</reference>
<comment type="caution">
    <text evidence="3">The sequence shown here is derived from an EMBL/GenBank/DDBJ whole genome shotgun (WGS) entry which is preliminary data.</text>
</comment>
<name>A0A427XTQ3_9TREE</name>
<keyword evidence="4" id="KW-1185">Reference proteome</keyword>
<organism evidence="3 4">
    <name type="scientific">Saitozyma podzolica</name>
    <dbReference type="NCBI Taxonomy" id="1890683"/>
    <lineage>
        <taxon>Eukaryota</taxon>
        <taxon>Fungi</taxon>
        <taxon>Dikarya</taxon>
        <taxon>Basidiomycota</taxon>
        <taxon>Agaricomycotina</taxon>
        <taxon>Tremellomycetes</taxon>
        <taxon>Tremellales</taxon>
        <taxon>Trimorphomycetaceae</taxon>
        <taxon>Saitozyma</taxon>
    </lineage>
</organism>
<dbReference type="OrthoDB" id="409543at2759"/>
<evidence type="ECO:0000256" key="1">
    <source>
        <dbReference type="ARBA" id="ARBA00009003"/>
    </source>
</evidence>
<evidence type="ECO:0000313" key="3">
    <source>
        <dbReference type="EMBL" id="RSH82224.1"/>
    </source>
</evidence>
<evidence type="ECO:0000313" key="4">
    <source>
        <dbReference type="Proteomes" id="UP000279259"/>
    </source>
</evidence>
<feature type="transmembrane region" description="Helical" evidence="2">
    <location>
        <begin position="31"/>
        <end position="48"/>
    </location>
</feature>
<accession>A0A427XTQ3</accession>
<keyword evidence="2" id="KW-0812">Transmembrane</keyword>
<keyword evidence="2" id="KW-0472">Membrane</keyword>
<dbReference type="Gene3D" id="3.90.550.20">
    <property type="match status" value="1"/>
</dbReference>
<proteinExistence type="inferred from homology"/>
<sequence>MWGGGGNDYVPMTTRDGKQQQSYLRGLVSRLFPYALLLTLGIVVGMQYPSYLSVYSRRPSTTPALLPRSLPPPPDSLIPPISSLPKPQEPIPNIVHYVYGLAPGPQPDFPYFAYLSMRSAMMTLKPERVMFHCLTEPHGYWWDRVMNWEGWSDENGLKRGMVEVVPARDVTHIGKENRPVVHYAHKADVIRLEVLLEHGGIYLDIDTFVLRPFADYSLMLHDVVMGMEARQLNFLRLPMSDDEMDPTGLCNAIIIARKGAEFLHRWMDTYDGFVEKHWAEHSVGMPWILARLYPTLITVMSERSFFWPLWTPDHIHAVYETKEYDFEKSGQLAYHAWESKSKKYLAALDPSTIKRIDTSFTRMAKRFREPDEERRWKAWGKLDGAGSGAWLDREDEEAEREETGEAIRLGRRGKGVWGI</sequence>
<dbReference type="PANTHER" id="PTHR46830">
    <property type="entry name" value="TRANSFERASE, PUTATIVE-RELATED"/>
    <property type="match status" value="1"/>
</dbReference>
<dbReference type="InterPro" id="IPR029044">
    <property type="entry name" value="Nucleotide-diphossugar_trans"/>
</dbReference>
<comment type="similarity">
    <text evidence="1">Belongs to the glycosyltransferase 32 family.</text>
</comment>
<dbReference type="InterPro" id="IPR007577">
    <property type="entry name" value="GlycoTrfase_DXD_sugar-bd_CS"/>
</dbReference>
<dbReference type="SUPFAM" id="SSF53448">
    <property type="entry name" value="Nucleotide-diphospho-sugar transferases"/>
    <property type="match status" value="1"/>
</dbReference>
<dbReference type="STRING" id="1890683.A0A427XTQ3"/>
<protein>
    <submittedName>
        <fullName evidence="3">Uncharacterized protein</fullName>
    </submittedName>
</protein>
<dbReference type="PANTHER" id="PTHR46830:SF2">
    <property type="entry name" value="ALPHA-1,4-N-ACETYLGLUCOSAMINYLTRANSFERASE"/>
    <property type="match status" value="1"/>
</dbReference>
<keyword evidence="2" id="KW-1133">Transmembrane helix</keyword>
<dbReference type="Proteomes" id="UP000279259">
    <property type="component" value="Unassembled WGS sequence"/>
</dbReference>
<dbReference type="EMBL" id="RSCD01000027">
    <property type="protein sequence ID" value="RSH82224.1"/>
    <property type="molecule type" value="Genomic_DNA"/>
</dbReference>
<dbReference type="Pfam" id="PF04488">
    <property type="entry name" value="Gly_transf_sug"/>
    <property type="match status" value="1"/>
</dbReference>
<gene>
    <name evidence="3" type="ORF">EHS25_005934</name>
</gene>
<evidence type="ECO:0000256" key="2">
    <source>
        <dbReference type="SAM" id="Phobius"/>
    </source>
</evidence>